<evidence type="ECO:0000256" key="2">
    <source>
        <dbReference type="SAM" id="SignalP"/>
    </source>
</evidence>
<reference evidence="5" key="2">
    <citation type="submission" date="2019-06" db="EMBL/GenBank/DDBJ databases">
        <title>Co-occurence of chitin degradation, pigmentation and bioactivity in marine Pseudoalteromonas.</title>
        <authorList>
            <person name="Sonnenschein E.C."/>
            <person name="Bech P.K."/>
        </authorList>
    </citation>
    <scope>NUCLEOTIDE SEQUENCE [LARGE SCALE GENOMIC DNA]</scope>
    <source>
        <strain evidence="5">S2599</strain>
    </source>
</reference>
<organism evidence="4 5">
    <name type="scientific">Pseudoalteromonas rubra</name>
    <dbReference type="NCBI Taxonomy" id="43658"/>
    <lineage>
        <taxon>Bacteria</taxon>
        <taxon>Pseudomonadati</taxon>
        <taxon>Pseudomonadota</taxon>
        <taxon>Gammaproteobacteria</taxon>
        <taxon>Alteromonadales</taxon>
        <taxon>Pseudoalteromonadaceae</taxon>
        <taxon>Pseudoalteromonas</taxon>
    </lineage>
</organism>
<proteinExistence type="predicted"/>
<comment type="caution">
    <text evidence="4">The sequence shown here is derived from an EMBL/GenBank/DDBJ whole genome shotgun (WGS) entry which is preliminary data.</text>
</comment>
<protein>
    <recommendedName>
        <fullName evidence="3">BD-FAE-like domain-containing protein</fullName>
    </recommendedName>
</protein>
<keyword evidence="2" id="KW-0732">Signal</keyword>
<accession>A0A5S3X4B4</accession>
<dbReference type="InterPro" id="IPR050300">
    <property type="entry name" value="GDXG_lipolytic_enzyme"/>
</dbReference>
<evidence type="ECO:0000313" key="5">
    <source>
        <dbReference type="Proteomes" id="UP000306719"/>
    </source>
</evidence>
<dbReference type="OrthoDB" id="9771666at2"/>
<dbReference type="Pfam" id="PF20434">
    <property type="entry name" value="BD-FAE"/>
    <property type="match status" value="1"/>
</dbReference>
<feature type="chain" id="PRO_5024309112" description="BD-FAE-like domain-containing protein" evidence="2">
    <location>
        <begin position="22"/>
        <end position="490"/>
    </location>
</feature>
<dbReference type="AlphaFoldDB" id="A0A5S3X4B4"/>
<dbReference type="EMBL" id="PNCJ01000008">
    <property type="protein sequence ID" value="TMP38700.1"/>
    <property type="molecule type" value="Genomic_DNA"/>
</dbReference>
<evidence type="ECO:0000256" key="1">
    <source>
        <dbReference type="ARBA" id="ARBA00022801"/>
    </source>
</evidence>
<evidence type="ECO:0000259" key="3">
    <source>
        <dbReference type="Pfam" id="PF20434"/>
    </source>
</evidence>
<gene>
    <name evidence="4" type="ORF">CWB98_05975</name>
</gene>
<dbReference type="RefSeq" id="WP_138543997.1">
    <property type="nucleotide sequence ID" value="NZ_PNCJ01000008.1"/>
</dbReference>
<dbReference type="Proteomes" id="UP000306719">
    <property type="component" value="Unassembled WGS sequence"/>
</dbReference>
<dbReference type="InterPro" id="IPR029058">
    <property type="entry name" value="AB_hydrolase_fold"/>
</dbReference>
<reference evidence="4 5" key="1">
    <citation type="submission" date="2018-01" db="EMBL/GenBank/DDBJ databases">
        <authorList>
            <person name="Paulsen S."/>
            <person name="Gram L.K."/>
        </authorList>
    </citation>
    <scope>NUCLEOTIDE SEQUENCE [LARGE SCALE GENOMIC DNA]</scope>
    <source>
        <strain evidence="4 5">S2599</strain>
    </source>
</reference>
<feature type="signal peptide" evidence="2">
    <location>
        <begin position="1"/>
        <end position="21"/>
    </location>
</feature>
<name>A0A5S3X4B4_9GAMM</name>
<dbReference type="InterPro" id="IPR049492">
    <property type="entry name" value="BD-FAE-like_dom"/>
</dbReference>
<feature type="domain" description="BD-FAE-like" evidence="3">
    <location>
        <begin position="207"/>
        <end position="418"/>
    </location>
</feature>
<sequence>MKHLPHILGLAALVATSSVSAAALPDPQALLQQYLSGDYNDGDAPLNAVMGYFQHHDRELREVLSNQSPELVDILESASYCYAAIATKPSPDLLPELFHYQDGRCLVVQDEVKDQGRYYSDSQCRIDIDYKTETDIDFCVREFDHKAEKYGSTADLHSTSDAWMPGYSATLPVTTRPQSFSEIPLLQRSTYKRVHNEQGTCHLEMRVYKNMDQHSATPVMLIHGGGWLARLKTARLMEAQIAQLTEAGFVVYMPFYRLAQDQEAGPACNNVSIEDSKNDIRDAYLWVLFNNYKYTHSFKSIRLLGQSAGGHMAVWLSQQFPFLINKIAPMFPVADFAHQLKELQDGSYPHSYIKNMLAILSGKSDWQELSGNEPLIVNNSLLEYIEQYPGIAPDMFISHGMADIIVSPSQSLRLCNALSGDISDGPAQVNTLKFNQQYAQIQCRSGSELHLLENAGHHFDGCGLGLCDVGGEEGSVATKTLMENMVNWLK</sequence>
<dbReference type="SUPFAM" id="SSF53474">
    <property type="entry name" value="alpha/beta-Hydrolases"/>
    <property type="match status" value="1"/>
</dbReference>
<dbReference type="GO" id="GO:0016787">
    <property type="term" value="F:hydrolase activity"/>
    <property type="evidence" value="ECO:0007669"/>
    <property type="project" value="UniProtKB-KW"/>
</dbReference>
<keyword evidence="1" id="KW-0378">Hydrolase</keyword>
<evidence type="ECO:0000313" key="4">
    <source>
        <dbReference type="EMBL" id="TMP38700.1"/>
    </source>
</evidence>
<dbReference type="PANTHER" id="PTHR48081">
    <property type="entry name" value="AB HYDROLASE SUPERFAMILY PROTEIN C4A8.06C"/>
    <property type="match status" value="1"/>
</dbReference>
<dbReference type="Gene3D" id="3.40.50.1820">
    <property type="entry name" value="alpha/beta hydrolase"/>
    <property type="match status" value="1"/>
</dbReference>